<feature type="non-terminal residue" evidence="2">
    <location>
        <position position="123"/>
    </location>
</feature>
<dbReference type="EMBL" id="AGNL01018379">
    <property type="protein sequence ID" value="EJK63206.1"/>
    <property type="molecule type" value="Genomic_DNA"/>
</dbReference>
<feature type="compositionally biased region" description="Polar residues" evidence="1">
    <location>
        <begin position="32"/>
        <end position="42"/>
    </location>
</feature>
<gene>
    <name evidence="2" type="ORF">THAOC_16150</name>
</gene>
<proteinExistence type="predicted"/>
<reference evidence="2 3" key="1">
    <citation type="journal article" date="2012" name="Genome Biol.">
        <title>Genome and low-iron response of an oceanic diatom adapted to chronic iron limitation.</title>
        <authorList>
            <person name="Lommer M."/>
            <person name="Specht M."/>
            <person name="Roy A.S."/>
            <person name="Kraemer L."/>
            <person name="Andreson R."/>
            <person name="Gutowska M.A."/>
            <person name="Wolf J."/>
            <person name="Bergner S.V."/>
            <person name="Schilhabel M.B."/>
            <person name="Klostermeier U.C."/>
            <person name="Beiko R.G."/>
            <person name="Rosenstiel P."/>
            <person name="Hippler M."/>
            <person name="Laroche J."/>
        </authorList>
    </citation>
    <scope>NUCLEOTIDE SEQUENCE [LARGE SCALE GENOMIC DNA]</scope>
    <source>
        <strain evidence="2 3">CCMP1005</strain>
    </source>
</reference>
<keyword evidence="3" id="KW-1185">Reference proteome</keyword>
<organism evidence="2 3">
    <name type="scientific">Thalassiosira oceanica</name>
    <name type="common">Marine diatom</name>
    <dbReference type="NCBI Taxonomy" id="159749"/>
    <lineage>
        <taxon>Eukaryota</taxon>
        <taxon>Sar</taxon>
        <taxon>Stramenopiles</taxon>
        <taxon>Ochrophyta</taxon>
        <taxon>Bacillariophyta</taxon>
        <taxon>Coscinodiscophyceae</taxon>
        <taxon>Thalassiosirophycidae</taxon>
        <taxon>Thalassiosirales</taxon>
        <taxon>Thalassiosiraceae</taxon>
        <taxon>Thalassiosira</taxon>
    </lineage>
</organism>
<name>K0SQD4_THAOC</name>
<feature type="compositionally biased region" description="Basic and acidic residues" evidence="1">
    <location>
        <begin position="44"/>
        <end position="57"/>
    </location>
</feature>
<evidence type="ECO:0000313" key="3">
    <source>
        <dbReference type="Proteomes" id="UP000266841"/>
    </source>
</evidence>
<feature type="compositionally biased region" description="Low complexity" evidence="1">
    <location>
        <begin position="19"/>
        <end position="31"/>
    </location>
</feature>
<evidence type="ECO:0000313" key="2">
    <source>
        <dbReference type="EMBL" id="EJK63206.1"/>
    </source>
</evidence>
<sequence length="123" mass="13804">METPASDCALEALTSEDLSPTTASTPHTPHTQRQVASPSITVAKSEREQSQDRDRASRAGQSRKVVDMSIYYLVESGRAERQKKRFKMKKKIYLRTAEGYADLKDVLRKMAEGDPSTQQLELS</sequence>
<protein>
    <submittedName>
        <fullName evidence="2">Uncharacterized protein</fullName>
    </submittedName>
</protein>
<dbReference type="AlphaFoldDB" id="K0SQD4"/>
<evidence type="ECO:0000256" key="1">
    <source>
        <dbReference type="SAM" id="MobiDB-lite"/>
    </source>
</evidence>
<comment type="caution">
    <text evidence="2">The sequence shown here is derived from an EMBL/GenBank/DDBJ whole genome shotgun (WGS) entry which is preliminary data.</text>
</comment>
<dbReference type="Proteomes" id="UP000266841">
    <property type="component" value="Unassembled WGS sequence"/>
</dbReference>
<accession>K0SQD4</accession>
<feature type="region of interest" description="Disordered" evidence="1">
    <location>
        <begin position="1"/>
        <end position="62"/>
    </location>
</feature>